<dbReference type="Proteomes" id="UP001221142">
    <property type="component" value="Unassembled WGS sequence"/>
</dbReference>
<gene>
    <name evidence="2" type="ORF">FB45DRAFT_897396</name>
</gene>
<feature type="region of interest" description="Disordered" evidence="1">
    <location>
        <begin position="277"/>
        <end position="297"/>
    </location>
</feature>
<proteinExistence type="predicted"/>
<evidence type="ECO:0000256" key="1">
    <source>
        <dbReference type="SAM" id="MobiDB-lite"/>
    </source>
</evidence>
<accession>A0AAD7FYI4</accession>
<organism evidence="2 3">
    <name type="scientific">Roridomyces roridus</name>
    <dbReference type="NCBI Taxonomy" id="1738132"/>
    <lineage>
        <taxon>Eukaryota</taxon>
        <taxon>Fungi</taxon>
        <taxon>Dikarya</taxon>
        <taxon>Basidiomycota</taxon>
        <taxon>Agaricomycotina</taxon>
        <taxon>Agaricomycetes</taxon>
        <taxon>Agaricomycetidae</taxon>
        <taxon>Agaricales</taxon>
        <taxon>Marasmiineae</taxon>
        <taxon>Mycenaceae</taxon>
        <taxon>Roridomyces</taxon>
    </lineage>
</organism>
<protein>
    <submittedName>
        <fullName evidence="2">Uncharacterized protein</fullName>
    </submittedName>
</protein>
<evidence type="ECO:0000313" key="3">
    <source>
        <dbReference type="Proteomes" id="UP001221142"/>
    </source>
</evidence>
<keyword evidence="3" id="KW-1185">Reference proteome</keyword>
<evidence type="ECO:0000313" key="2">
    <source>
        <dbReference type="EMBL" id="KAJ7644268.1"/>
    </source>
</evidence>
<comment type="caution">
    <text evidence="2">The sequence shown here is derived from an EMBL/GenBank/DDBJ whole genome shotgun (WGS) entry which is preliminary data.</text>
</comment>
<dbReference type="EMBL" id="JARKIF010000003">
    <property type="protein sequence ID" value="KAJ7644268.1"/>
    <property type="molecule type" value="Genomic_DNA"/>
</dbReference>
<dbReference type="AlphaFoldDB" id="A0AAD7FYI4"/>
<name>A0AAD7FYI4_9AGAR</name>
<reference evidence="2" key="1">
    <citation type="submission" date="2023-03" db="EMBL/GenBank/DDBJ databases">
        <title>Massive genome expansion in bonnet fungi (Mycena s.s.) driven by repeated elements and novel gene families across ecological guilds.</title>
        <authorList>
            <consortium name="Lawrence Berkeley National Laboratory"/>
            <person name="Harder C.B."/>
            <person name="Miyauchi S."/>
            <person name="Viragh M."/>
            <person name="Kuo A."/>
            <person name="Thoen E."/>
            <person name="Andreopoulos B."/>
            <person name="Lu D."/>
            <person name="Skrede I."/>
            <person name="Drula E."/>
            <person name="Henrissat B."/>
            <person name="Morin E."/>
            <person name="Kohler A."/>
            <person name="Barry K."/>
            <person name="LaButti K."/>
            <person name="Morin E."/>
            <person name="Salamov A."/>
            <person name="Lipzen A."/>
            <person name="Mereny Z."/>
            <person name="Hegedus B."/>
            <person name="Baldrian P."/>
            <person name="Stursova M."/>
            <person name="Weitz H."/>
            <person name="Taylor A."/>
            <person name="Grigoriev I.V."/>
            <person name="Nagy L.G."/>
            <person name="Martin F."/>
            <person name="Kauserud H."/>
        </authorList>
    </citation>
    <scope>NUCLEOTIDE SEQUENCE</scope>
    <source>
        <strain evidence="2">9284</strain>
    </source>
</reference>
<sequence length="527" mass="58099">MTAMNCTVRAASPHCRLALHSLHHVDHDGQPRKTRFPDDVDVVSASHLVLSLSGVLNTVKVPPSDVIKSQLAQHLVDYFQANATELGIAPVSSMYLGEDGLPNLKITPSYCVPQSNRVHVSLVRIDLNYVWHTLAATDSLIHPFSTHLSLPFKILLDNAVSRFFKWHLVKRYPLIFGPWSQQLRVERPYFDKIFSSISNIIERSSNQSFRKKCSRMLASMQDQHEEDLTAAASALAAYFGVEANDDAILPLSDPEAFSLSMESRYRTCLRRPHFKGSSGVIRGSDASDDEDLSQDQSVLTPDSSQRFDEAFLWQSAPILSTASPHARFDFDESLPSVLPAANIERCSPLDMGMEIEYQDPSEVCSDLDMEDANDSDCLSFCEEEVSDTLLPDSSLVTSVGQDGLSCDLRFDWNGSLDVSHVDGSPDAPHPPLLSPSANRARSPFCQGPVEGCFPGLSTDLDLDLELAFDSESDLDLASDDHALVGGRDEAGNHRDLEHQVGNGSNCFISPEDGAGMEDEEWGIIEDW</sequence>